<dbReference type="SUPFAM" id="SSF88946">
    <property type="entry name" value="Sigma2 domain of RNA polymerase sigma factors"/>
    <property type="match status" value="1"/>
</dbReference>
<dbReference type="InterPro" id="IPR014284">
    <property type="entry name" value="RNA_pol_sigma-70_dom"/>
</dbReference>
<protein>
    <submittedName>
        <fullName evidence="8">Sigma-70 family RNA polymerase sigma factor</fullName>
    </submittedName>
</protein>
<dbReference type="GO" id="GO:0016987">
    <property type="term" value="F:sigma factor activity"/>
    <property type="evidence" value="ECO:0007669"/>
    <property type="project" value="UniProtKB-KW"/>
</dbReference>
<proteinExistence type="inferred from homology"/>
<dbReference type="AlphaFoldDB" id="A0A849SLX1"/>
<reference evidence="8 9" key="1">
    <citation type="submission" date="2020-04" db="EMBL/GenBank/DDBJ databases">
        <title>Metagenomic profiling of ammonia- and methane-oxidizing microorganisms in a Dutch drinking water treatment plant.</title>
        <authorList>
            <person name="Poghosyan L."/>
            <person name="Leucker S."/>
        </authorList>
    </citation>
    <scope>NUCLEOTIDE SEQUENCE [LARGE SCALE GENOMIC DNA]</scope>
    <source>
        <strain evidence="8">S-RSF-IL-03</strain>
    </source>
</reference>
<dbReference type="GO" id="GO:0006352">
    <property type="term" value="P:DNA-templated transcription initiation"/>
    <property type="evidence" value="ECO:0007669"/>
    <property type="project" value="InterPro"/>
</dbReference>
<evidence type="ECO:0000313" key="9">
    <source>
        <dbReference type="Proteomes" id="UP000580839"/>
    </source>
</evidence>
<accession>A0A849SLX1</accession>
<dbReference type="InterPro" id="IPR013325">
    <property type="entry name" value="RNA_pol_sigma_r2"/>
</dbReference>
<dbReference type="PANTHER" id="PTHR43133:SF8">
    <property type="entry name" value="RNA POLYMERASE SIGMA FACTOR HI_1459-RELATED"/>
    <property type="match status" value="1"/>
</dbReference>
<keyword evidence="4" id="KW-0238">DNA-binding</keyword>
<evidence type="ECO:0000256" key="4">
    <source>
        <dbReference type="ARBA" id="ARBA00023125"/>
    </source>
</evidence>
<evidence type="ECO:0000313" key="8">
    <source>
        <dbReference type="EMBL" id="NOT33594.1"/>
    </source>
</evidence>
<dbReference type="Pfam" id="PF04542">
    <property type="entry name" value="Sigma70_r2"/>
    <property type="match status" value="1"/>
</dbReference>
<dbReference type="InterPro" id="IPR036388">
    <property type="entry name" value="WH-like_DNA-bd_sf"/>
</dbReference>
<sequence>MPADDAVAAESVGADVRASQRGDRRAFERLYARYGRMVHGIVIARAPRTETEDLVQEVFIQAWTRIGTLREPDAFGGWLAQLARHRSTDALRRGRAPEPLDPELAAPDSHHAEAIRVLALIRALPEAYRETLALRLIEGLTGPEIAAMTGMQPGSVRVNLHRGMTLLRERLGVDGAQRMPGAAGGSS</sequence>
<dbReference type="EMBL" id="JABFRW010000055">
    <property type="protein sequence ID" value="NOT33594.1"/>
    <property type="molecule type" value="Genomic_DNA"/>
</dbReference>
<dbReference type="PANTHER" id="PTHR43133">
    <property type="entry name" value="RNA POLYMERASE ECF-TYPE SIGMA FACTO"/>
    <property type="match status" value="1"/>
</dbReference>
<dbReference type="Proteomes" id="UP000580839">
    <property type="component" value="Unassembled WGS sequence"/>
</dbReference>
<dbReference type="GO" id="GO:0003677">
    <property type="term" value="F:DNA binding"/>
    <property type="evidence" value="ECO:0007669"/>
    <property type="project" value="UniProtKB-KW"/>
</dbReference>
<dbReference type="InterPro" id="IPR007627">
    <property type="entry name" value="RNA_pol_sigma70_r2"/>
</dbReference>
<dbReference type="NCBIfam" id="TIGR02937">
    <property type="entry name" value="sigma70-ECF"/>
    <property type="match status" value="1"/>
</dbReference>
<dbReference type="Gene3D" id="1.10.1740.10">
    <property type="match status" value="1"/>
</dbReference>
<keyword evidence="5" id="KW-0804">Transcription</keyword>
<feature type="domain" description="RNA polymerase sigma-70 region 2" evidence="6">
    <location>
        <begin position="30"/>
        <end position="95"/>
    </location>
</feature>
<dbReference type="CDD" id="cd06171">
    <property type="entry name" value="Sigma70_r4"/>
    <property type="match status" value="1"/>
</dbReference>
<comment type="similarity">
    <text evidence="1">Belongs to the sigma-70 factor family. ECF subfamily.</text>
</comment>
<evidence type="ECO:0000256" key="3">
    <source>
        <dbReference type="ARBA" id="ARBA00023082"/>
    </source>
</evidence>
<dbReference type="InterPro" id="IPR039425">
    <property type="entry name" value="RNA_pol_sigma-70-like"/>
</dbReference>
<gene>
    <name evidence="8" type="ORF">HOP12_05410</name>
</gene>
<evidence type="ECO:0000259" key="7">
    <source>
        <dbReference type="Pfam" id="PF08281"/>
    </source>
</evidence>
<comment type="caution">
    <text evidence="8">The sequence shown here is derived from an EMBL/GenBank/DDBJ whole genome shotgun (WGS) entry which is preliminary data.</text>
</comment>
<dbReference type="Gene3D" id="1.10.10.10">
    <property type="entry name" value="Winged helix-like DNA-binding domain superfamily/Winged helix DNA-binding domain"/>
    <property type="match status" value="1"/>
</dbReference>
<keyword evidence="3" id="KW-0731">Sigma factor</keyword>
<organism evidence="8 9">
    <name type="scientific">Eiseniibacteriota bacterium</name>
    <dbReference type="NCBI Taxonomy" id="2212470"/>
    <lineage>
        <taxon>Bacteria</taxon>
        <taxon>Candidatus Eiseniibacteriota</taxon>
    </lineage>
</organism>
<evidence type="ECO:0000259" key="6">
    <source>
        <dbReference type="Pfam" id="PF04542"/>
    </source>
</evidence>
<keyword evidence="2" id="KW-0805">Transcription regulation</keyword>
<name>A0A849SLX1_UNCEI</name>
<dbReference type="SUPFAM" id="SSF88659">
    <property type="entry name" value="Sigma3 and sigma4 domains of RNA polymerase sigma factors"/>
    <property type="match status" value="1"/>
</dbReference>
<dbReference type="InterPro" id="IPR013249">
    <property type="entry name" value="RNA_pol_sigma70_r4_t2"/>
</dbReference>
<feature type="domain" description="RNA polymerase sigma factor 70 region 4 type 2" evidence="7">
    <location>
        <begin position="116"/>
        <end position="165"/>
    </location>
</feature>
<evidence type="ECO:0000256" key="5">
    <source>
        <dbReference type="ARBA" id="ARBA00023163"/>
    </source>
</evidence>
<dbReference type="InterPro" id="IPR013324">
    <property type="entry name" value="RNA_pol_sigma_r3/r4-like"/>
</dbReference>
<evidence type="ECO:0000256" key="1">
    <source>
        <dbReference type="ARBA" id="ARBA00010641"/>
    </source>
</evidence>
<dbReference type="Pfam" id="PF08281">
    <property type="entry name" value="Sigma70_r4_2"/>
    <property type="match status" value="1"/>
</dbReference>
<evidence type="ECO:0000256" key="2">
    <source>
        <dbReference type="ARBA" id="ARBA00023015"/>
    </source>
</evidence>